<dbReference type="Proteomes" id="UP001165369">
    <property type="component" value="Unassembled WGS sequence"/>
</dbReference>
<evidence type="ECO:0000256" key="9">
    <source>
        <dbReference type="HAMAP-Rule" id="MF_00236"/>
    </source>
</evidence>
<name>A0ABT0SYE5_9GAMM</name>
<feature type="transmembrane region" description="Helical" evidence="9">
    <location>
        <begin position="6"/>
        <end position="23"/>
    </location>
</feature>
<organism evidence="11 12">
    <name type="scientific">Halomonas gemina</name>
    <dbReference type="NCBI Taxonomy" id="2945105"/>
    <lineage>
        <taxon>Bacteria</taxon>
        <taxon>Pseudomonadati</taxon>
        <taxon>Pseudomonadota</taxon>
        <taxon>Gammaproteobacteria</taxon>
        <taxon>Oceanospirillales</taxon>
        <taxon>Halomonadaceae</taxon>
        <taxon>Halomonas</taxon>
    </lineage>
</organism>
<dbReference type="InterPro" id="IPR003369">
    <property type="entry name" value="TatA/B/E"/>
</dbReference>
<dbReference type="NCBIfam" id="NF002813">
    <property type="entry name" value="PRK02958.1"/>
    <property type="match status" value="1"/>
</dbReference>
<evidence type="ECO:0000256" key="3">
    <source>
        <dbReference type="ARBA" id="ARBA00022475"/>
    </source>
</evidence>
<keyword evidence="5 9" id="KW-0653">Protein transport</keyword>
<keyword evidence="2 9" id="KW-0813">Transport</keyword>
<dbReference type="InterPro" id="IPR006312">
    <property type="entry name" value="TatA/E"/>
</dbReference>
<gene>
    <name evidence="9 11" type="primary">tatA</name>
    <name evidence="11" type="ORF">M8009_04630</name>
</gene>
<dbReference type="RefSeq" id="WP_250059593.1">
    <property type="nucleotide sequence ID" value="NZ_JAMJPK010000002.1"/>
</dbReference>
<keyword evidence="12" id="KW-1185">Reference proteome</keyword>
<evidence type="ECO:0000256" key="2">
    <source>
        <dbReference type="ARBA" id="ARBA00022448"/>
    </source>
</evidence>
<comment type="function">
    <text evidence="9">Part of the twin-arginine translocation (Tat) system that transports large folded proteins containing a characteristic twin-arginine motif in their signal peptide across membranes. TatA could form the protein-conducting channel of the Tat system.</text>
</comment>
<keyword evidence="6 9" id="KW-1133">Transmembrane helix</keyword>
<accession>A0ABT0SYE5</accession>
<comment type="subunit">
    <text evidence="9">The Tat system comprises two distinct complexes: a TatABC complex, containing multiple copies of TatA, TatB and TatC subunits, and a separate TatA complex, containing only TatA subunits. Substrates initially bind to the TatABC complex, which probably triggers association of the separate TatA complex to form the active translocon.</text>
</comment>
<dbReference type="PANTHER" id="PTHR42982">
    <property type="entry name" value="SEC-INDEPENDENT PROTEIN TRANSLOCASE PROTEIN TATA"/>
    <property type="match status" value="1"/>
</dbReference>
<keyword evidence="4 9" id="KW-0812">Transmembrane</keyword>
<dbReference type="Pfam" id="PF02416">
    <property type="entry name" value="TatA_B_E"/>
    <property type="match status" value="1"/>
</dbReference>
<dbReference type="NCBIfam" id="TIGR01411">
    <property type="entry name" value="tatAE"/>
    <property type="match status" value="1"/>
</dbReference>
<evidence type="ECO:0000256" key="4">
    <source>
        <dbReference type="ARBA" id="ARBA00022692"/>
    </source>
</evidence>
<comment type="similarity">
    <text evidence="9">Belongs to the TatA/E family.</text>
</comment>
<evidence type="ECO:0000256" key="1">
    <source>
        <dbReference type="ARBA" id="ARBA00004162"/>
    </source>
</evidence>
<evidence type="ECO:0000256" key="5">
    <source>
        <dbReference type="ARBA" id="ARBA00022927"/>
    </source>
</evidence>
<dbReference type="Gene3D" id="1.20.5.3310">
    <property type="match status" value="1"/>
</dbReference>
<evidence type="ECO:0000256" key="7">
    <source>
        <dbReference type="ARBA" id="ARBA00023010"/>
    </source>
</evidence>
<comment type="subcellular location">
    <subcellularLocation>
        <location evidence="1 9">Cell membrane</location>
        <topology evidence="1 9">Single-pass membrane protein</topology>
    </subcellularLocation>
</comment>
<reference evidence="11" key="1">
    <citation type="submission" date="2022-05" db="EMBL/GenBank/DDBJ databases">
        <title>Halomonas geminus sp. nov. and Halomonas llamarensis sp. nov. isolated from high-altitude salars of the Atacama Desert.</title>
        <authorList>
            <person name="Hintersatz C."/>
            <person name="Rojas L.A."/>
            <person name="Wei T.-S."/>
            <person name="Kutschke S."/>
            <person name="Lehmann F."/>
            <person name="Jain R."/>
            <person name="Pollmann K."/>
        </authorList>
    </citation>
    <scope>NUCLEOTIDE SEQUENCE</scope>
    <source>
        <strain evidence="11">ATCH28</strain>
    </source>
</reference>
<keyword evidence="8 9" id="KW-0472">Membrane</keyword>
<proteinExistence type="inferred from homology"/>
<protein>
    <recommendedName>
        <fullName evidence="9">Sec-independent protein translocase protein TatA</fullName>
    </recommendedName>
</protein>
<evidence type="ECO:0000313" key="11">
    <source>
        <dbReference type="EMBL" id="MCL7939593.1"/>
    </source>
</evidence>
<keyword evidence="3 9" id="KW-1003">Cell membrane</keyword>
<evidence type="ECO:0000256" key="8">
    <source>
        <dbReference type="ARBA" id="ARBA00023136"/>
    </source>
</evidence>
<feature type="region of interest" description="Disordered" evidence="10">
    <location>
        <begin position="44"/>
        <end position="94"/>
    </location>
</feature>
<dbReference type="HAMAP" id="MF_00236">
    <property type="entry name" value="TatA_E"/>
    <property type="match status" value="1"/>
</dbReference>
<evidence type="ECO:0000256" key="10">
    <source>
        <dbReference type="SAM" id="MobiDB-lite"/>
    </source>
</evidence>
<dbReference type="EMBL" id="JAMJPK010000002">
    <property type="protein sequence ID" value="MCL7939593.1"/>
    <property type="molecule type" value="Genomic_DNA"/>
</dbReference>
<dbReference type="PANTHER" id="PTHR42982:SF1">
    <property type="entry name" value="SEC-INDEPENDENT PROTEIN TRANSLOCASE PROTEIN TATA"/>
    <property type="match status" value="1"/>
</dbReference>
<keyword evidence="7 9" id="KW-0811">Translocation</keyword>
<comment type="caution">
    <text evidence="11">The sequence shown here is derived from an EMBL/GenBank/DDBJ whole genome shotgun (WGS) entry which is preliminary data.</text>
</comment>
<evidence type="ECO:0000256" key="6">
    <source>
        <dbReference type="ARBA" id="ARBA00022989"/>
    </source>
</evidence>
<evidence type="ECO:0000313" key="12">
    <source>
        <dbReference type="Proteomes" id="UP001165369"/>
    </source>
</evidence>
<sequence length="94" mass="10611">MLGGISIWQLLIVLGIIILIFGTKKLRNVGGDLGGAVKGFKKAMHEEEKEKEKDEGEKADDPQARVSHDEEVNTYDVKAEKKAHDQEEHQEERK</sequence>